<sequence>MEVLQNQTVYVITPTYSRLTQKADLVSLRSTLSNLDFIHWIVVEDAHEKTPLVTQFLAESSVPYTHLAVPSPKFITAIIRGSNQRNMGLEWLRKNKRPGRDAGVVYFADDDNTYDPRIFKEMRTTKRGSTWPVGLVGGIAWEGCVTKSDDRSKIVEFWAVFRRTRKFPLDMAAFAINLKLLFLYPNAKFDYSSAGQQEGLLLAQLGFKSALELEPKASGCTKASLDSSADSHFHW</sequence>
<evidence type="ECO:0000313" key="15">
    <source>
        <dbReference type="EMBL" id="VDL97467.1"/>
    </source>
</evidence>
<comment type="similarity">
    <text evidence="2 14">Belongs to the glycosyltransferase 43 family.</text>
</comment>
<organism evidence="17">
    <name type="scientific">Schistocephalus solidus</name>
    <name type="common">Tapeworm</name>
    <dbReference type="NCBI Taxonomy" id="70667"/>
    <lineage>
        <taxon>Eukaryota</taxon>
        <taxon>Metazoa</taxon>
        <taxon>Spiralia</taxon>
        <taxon>Lophotrochozoa</taxon>
        <taxon>Platyhelminthes</taxon>
        <taxon>Cestoda</taxon>
        <taxon>Eucestoda</taxon>
        <taxon>Diphyllobothriidea</taxon>
        <taxon>Diphyllobothriidae</taxon>
        <taxon>Schistocephalus</taxon>
    </lineage>
</organism>
<evidence type="ECO:0000256" key="8">
    <source>
        <dbReference type="ARBA" id="ARBA00023136"/>
    </source>
</evidence>
<evidence type="ECO:0000256" key="11">
    <source>
        <dbReference type="PIRSR" id="PIRSR605027-1"/>
    </source>
</evidence>
<dbReference type="PANTHER" id="PTHR10896:SF65">
    <property type="entry name" value="GALACTOSYLGALACTOSYLXYLOSYLPROTEIN 3-BETA-GLUCURONOSYLTRANSFERASE 3"/>
    <property type="match status" value="1"/>
</dbReference>
<evidence type="ECO:0000256" key="10">
    <source>
        <dbReference type="ARBA" id="ARBA00047979"/>
    </source>
</evidence>
<keyword evidence="7" id="KW-1133">Transmembrane helix</keyword>
<reference evidence="17" key="1">
    <citation type="submission" date="2016-06" db="UniProtKB">
        <authorList>
            <consortium name="WormBaseParasite"/>
        </authorList>
    </citation>
    <scope>IDENTIFICATION</scope>
</reference>
<evidence type="ECO:0000256" key="4">
    <source>
        <dbReference type="ARBA" id="ARBA00022679"/>
    </source>
</evidence>
<evidence type="ECO:0000256" key="13">
    <source>
        <dbReference type="PIRSR" id="PIRSR605027-4"/>
    </source>
</evidence>
<evidence type="ECO:0000256" key="1">
    <source>
        <dbReference type="ARBA" id="ARBA00004606"/>
    </source>
</evidence>
<comment type="catalytic activity">
    <reaction evidence="10 14">
        <text>3-O-(beta-D-galactosyl-(1-&gt;3)-beta-D-galactosyl-(1-&gt;4)-beta-D-xylosyl)-L-seryl-[protein] + UDP-alpha-D-glucuronate = 3-O-(beta-D-GlcA-(1-&gt;3)-beta-D-Gal-(1-&gt;3)-beta-D-Gal-(1-&gt;4)-beta-D-Xyl)-L-seryl-[protein] + UDP + H(+)</text>
        <dbReference type="Rhea" id="RHEA:24168"/>
        <dbReference type="Rhea" id="RHEA-COMP:12571"/>
        <dbReference type="Rhea" id="RHEA-COMP:12573"/>
        <dbReference type="ChEBI" id="CHEBI:15378"/>
        <dbReference type="ChEBI" id="CHEBI:58052"/>
        <dbReference type="ChEBI" id="CHEBI:58223"/>
        <dbReference type="ChEBI" id="CHEBI:132090"/>
        <dbReference type="ChEBI" id="CHEBI:132093"/>
        <dbReference type="EC" id="2.4.1.135"/>
    </reaction>
</comment>
<feature type="active site" description="Proton donor/acceptor" evidence="11">
    <location>
        <position position="198"/>
    </location>
</feature>
<evidence type="ECO:0000256" key="12">
    <source>
        <dbReference type="PIRSR" id="PIRSR605027-3"/>
    </source>
</evidence>
<dbReference type="WBParaSite" id="SSLN_0001150801-mRNA-1">
    <property type="protein sequence ID" value="SSLN_0001150801-mRNA-1"/>
    <property type="gene ID" value="SSLN_0001150801"/>
</dbReference>
<dbReference type="UniPathway" id="UPA00378"/>
<comment type="cofactor">
    <cofactor evidence="12 14">
        <name>Mn(2+)</name>
        <dbReference type="ChEBI" id="CHEBI:29035"/>
    </cofactor>
</comment>
<keyword evidence="9" id="KW-0325">Glycoprotein</keyword>
<dbReference type="GO" id="GO:0050650">
    <property type="term" value="P:chondroitin sulfate proteoglycan biosynthetic process"/>
    <property type="evidence" value="ECO:0007669"/>
    <property type="project" value="TreeGrafter"/>
</dbReference>
<feature type="site" description="Interaction with galactose moiety of substrate glycoprotein" evidence="13">
    <location>
        <position position="142"/>
    </location>
</feature>
<evidence type="ECO:0000256" key="6">
    <source>
        <dbReference type="ARBA" id="ARBA00022968"/>
    </source>
</evidence>
<evidence type="ECO:0000256" key="14">
    <source>
        <dbReference type="RuleBase" id="RU363127"/>
    </source>
</evidence>
<dbReference type="SUPFAM" id="SSF53448">
    <property type="entry name" value="Nucleotide-diphospho-sugar transferases"/>
    <property type="match status" value="1"/>
</dbReference>
<dbReference type="EMBL" id="UYSU01036281">
    <property type="protein sequence ID" value="VDL97467.1"/>
    <property type="molecule type" value="Genomic_DNA"/>
</dbReference>
<dbReference type="Gene3D" id="3.90.550.10">
    <property type="entry name" value="Spore Coat Polysaccharide Biosynthesis Protein SpsA, Chain A"/>
    <property type="match status" value="1"/>
</dbReference>
<dbReference type="PANTHER" id="PTHR10896">
    <property type="entry name" value="GALACTOSYLGALACTOSYLXYLOSYLPROTEIN 3-BETA-GLUCURONOSYLTRANSFERASE BETA-1,3-GLUCURONYLTRANSFERASE"/>
    <property type="match status" value="1"/>
</dbReference>
<dbReference type="Pfam" id="PF03360">
    <property type="entry name" value="Glyco_transf_43"/>
    <property type="match status" value="1"/>
</dbReference>
<keyword evidence="8" id="KW-0472">Membrane</keyword>
<keyword evidence="6 14" id="KW-0735">Signal-anchor</keyword>
<name>A0A183T3N4_SCHSO</name>
<dbReference type="GO" id="GO:0015018">
    <property type="term" value="F:galactosylgalactosylxylosylprotein 3-beta-glucuronosyltransferase activity"/>
    <property type="evidence" value="ECO:0007669"/>
    <property type="project" value="UniProtKB-UniRule"/>
</dbReference>
<evidence type="ECO:0000313" key="16">
    <source>
        <dbReference type="Proteomes" id="UP000275846"/>
    </source>
</evidence>
<keyword evidence="12 14" id="KW-0464">Manganese</keyword>
<protein>
    <recommendedName>
        <fullName evidence="3 14">Galactosylgalactosylxylosylprotein 3-beta-glucuronosyltransferase</fullName>
        <ecNumber evidence="3 14">2.4.1.135</ecNumber>
    </recommendedName>
</protein>
<keyword evidence="5" id="KW-0812">Transmembrane</keyword>
<proteinExistence type="inferred from homology"/>
<comment type="subcellular location">
    <subcellularLocation>
        <location evidence="14">Golgi apparatus membrane</location>
        <topology evidence="14">Single-pass type II membrane protein</topology>
    </subcellularLocation>
    <subcellularLocation>
        <location evidence="1">Membrane</location>
        <topology evidence="1">Single-pass type II membrane protein</topology>
    </subcellularLocation>
</comment>
<keyword evidence="14" id="KW-0333">Golgi apparatus</keyword>
<evidence type="ECO:0000256" key="2">
    <source>
        <dbReference type="ARBA" id="ARBA00007706"/>
    </source>
</evidence>
<dbReference type="Proteomes" id="UP000275846">
    <property type="component" value="Unassembled WGS sequence"/>
</dbReference>
<dbReference type="GO" id="GO:0000139">
    <property type="term" value="C:Golgi membrane"/>
    <property type="evidence" value="ECO:0007669"/>
    <property type="project" value="UniProtKB-SubCell"/>
</dbReference>
<evidence type="ECO:0000256" key="5">
    <source>
        <dbReference type="ARBA" id="ARBA00022692"/>
    </source>
</evidence>
<feature type="binding site" evidence="12">
    <location>
        <position position="111"/>
    </location>
    <ligand>
        <name>Mn(2+)</name>
        <dbReference type="ChEBI" id="CHEBI:29035"/>
    </ligand>
</feature>
<keyword evidence="16" id="KW-1185">Reference proteome</keyword>
<dbReference type="GO" id="GO:0046872">
    <property type="term" value="F:metal ion binding"/>
    <property type="evidence" value="ECO:0007669"/>
    <property type="project" value="UniProtKB-KW"/>
</dbReference>
<evidence type="ECO:0000256" key="3">
    <source>
        <dbReference type="ARBA" id="ARBA00012641"/>
    </source>
</evidence>
<dbReference type="EC" id="2.4.1.135" evidence="3 14"/>
<dbReference type="InterPro" id="IPR029044">
    <property type="entry name" value="Nucleotide-diphossugar_trans"/>
</dbReference>
<keyword evidence="12 14" id="KW-0479">Metal-binding</keyword>
<evidence type="ECO:0000256" key="7">
    <source>
        <dbReference type="ARBA" id="ARBA00022989"/>
    </source>
</evidence>
<evidence type="ECO:0000313" key="17">
    <source>
        <dbReference type="WBParaSite" id="SSLN_0001150801-mRNA-1"/>
    </source>
</evidence>
<dbReference type="STRING" id="70667.A0A183T3N4"/>
<comment type="pathway">
    <text evidence="14">Protein modification; protein glycosylation.</text>
</comment>
<evidence type="ECO:0000256" key="9">
    <source>
        <dbReference type="ARBA" id="ARBA00023180"/>
    </source>
</evidence>
<gene>
    <name evidence="15" type="ORF">SSLN_LOCUS11082</name>
</gene>
<reference evidence="15 16" key="2">
    <citation type="submission" date="2018-11" db="EMBL/GenBank/DDBJ databases">
        <authorList>
            <consortium name="Pathogen Informatics"/>
        </authorList>
    </citation>
    <scope>NUCLEOTIDE SEQUENCE [LARGE SCALE GENOMIC DNA]</scope>
    <source>
        <strain evidence="15 16">NST_G2</strain>
    </source>
</reference>
<dbReference type="GO" id="GO:0005975">
    <property type="term" value="P:carbohydrate metabolic process"/>
    <property type="evidence" value="ECO:0007669"/>
    <property type="project" value="TreeGrafter"/>
</dbReference>
<dbReference type="CDD" id="cd00218">
    <property type="entry name" value="GlcAT-I"/>
    <property type="match status" value="1"/>
</dbReference>
<keyword evidence="4 14" id="KW-0808">Transferase</keyword>
<dbReference type="OrthoDB" id="675023at2759"/>
<accession>A0A183T3N4</accession>
<dbReference type="AlphaFoldDB" id="A0A183T3N4"/>
<dbReference type="InterPro" id="IPR005027">
    <property type="entry name" value="Glyco_trans_43"/>
</dbReference>